<dbReference type="InterPro" id="IPR039544">
    <property type="entry name" value="Tim44-like"/>
</dbReference>
<sequence length="228" mass="26173">MKIKKQYNTRMMELIFFAAIAAFVVYRLFATLGREEGFDIKKILESGFAAGKDQKTQENKNSNAQDANFEVISKIEAALSDNVRQELDKIKQKETFDVKTFIDTVKTVFEIVLNAFYKNGVEALKELLSSQLYSEFIHEIGKRRDSGLLHEVTLVGIKDVQILDVSVKDNIASIKVKIESDQIKVIKDKDQKIITGSVHQILRLSDIWTFQKDLTQKNYWELTETNSK</sequence>
<dbReference type="SMART" id="SM00978">
    <property type="entry name" value="Tim44"/>
    <property type="match status" value="1"/>
</dbReference>
<evidence type="ECO:0000256" key="3">
    <source>
        <dbReference type="ARBA" id="ARBA00022946"/>
    </source>
</evidence>
<name>A0ABZ0UKS3_9RICK</name>
<dbReference type="PANTHER" id="PTHR10721:SF1">
    <property type="entry name" value="MITOCHONDRIAL IMPORT INNER MEMBRANE TRANSLOCASE SUBUNIT TIM44"/>
    <property type="match status" value="1"/>
</dbReference>
<dbReference type="EMBL" id="CP110820">
    <property type="protein sequence ID" value="WPX96730.1"/>
    <property type="molecule type" value="Genomic_DNA"/>
</dbReference>
<dbReference type="InterPro" id="IPR032710">
    <property type="entry name" value="NTF2-like_dom_sf"/>
</dbReference>
<evidence type="ECO:0000313" key="7">
    <source>
        <dbReference type="Proteomes" id="UP001327219"/>
    </source>
</evidence>
<organism evidence="6 7">
    <name type="scientific">Candidatus Bandiella euplotis</name>
    <dbReference type="NCBI Taxonomy" id="1664265"/>
    <lineage>
        <taxon>Bacteria</taxon>
        <taxon>Pseudomonadati</taxon>
        <taxon>Pseudomonadota</taxon>
        <taxon>Alphaproteobacteria</taxon>
        <taxon>Rickettsiales</taxon>
        <taxon>Candidatus Midichloriaceae</taxon>
        <taxon>Candidatus Bandiella</taxon>
    </lineage>
</organism>
<feature type="domain" description="Tim44-like" evidence="5">
    <location>
        <begin position="83"/>
        <end position="227"/>
    </location>
</feature>
<keyword evidence="4" id="KW-0472">Membrane</keyword>
<dbReference type="Pfam" id="PF04280">
    <property type="entry name" value="Tim44"/>
    <property type="match status" value="1"/>
</dbReference>
<evidence type="ECO:0000259" key="5">
    <source>
        <dbReference type="SMART" id="SM00978"/>
    </source>
</evidence>
<dbReference type="SUPFAM" id="SSF54427">
    <property type="entry name" value="NTF2-like"/>
    <property type="match status" value="1"/>
</dbReference>
<protein>
    <submittedName>
        <fullName evidence="6">Tim44-like domain protein</fullName>
    </submittedName>
</protein>
<dbReference type="Proteomes" id="UP001327219">
    <property type="component" value="Chromosome"/>
</dbReference>
<accession>A0ABZ0UKS3</accession>
<evidence type="ECO:0000256" key="4">
    <source>
        <dbReference type="ARBA" id="ARBA00023136"/>
    </source>
</evidence>
<dbReference type="InterPro" id="IPR007379">
    <property type="entry name" value="Tim44-like_dom"/>
</dbReference>
<keyword evidence="7" id="KW-1185">Reference proteome</keyword>
<comment type="similarity">
    <text evidence="2">Belongs to the Tim44 family.</text>
</comment>
<reference evidence="6 7" key="1">
    <citation type="submission" date="2022-11" db="EMBL/GenBank/DDBJ databases">
        <title>Host association and intracellularity evolved multiple times independently in the Rickettsiales.</title>
        <authorList>
            <person name="Castelli M."/>
            <person name="Nardi T."/>
            <person name="Gammuto L."/>
            <person name="Bellinzona G."/>
            <person name="Sabaneyeva E."/>
            <person name="Potekhin A."/>
            <person name="Serra V."/>
            <person name="Petroni G."/>
            <person name="Sassera D."/>
        </authorList>
    </citation>
    <scope>NUCLEOTIDE SEQUENCE [LARGE SCALE GENOMIC DNA]</scope>
    <source>
        <strain evidence="6 7">NDG2</strain>
    </source>
</reference>
<comment type="subcellular location">
    <subcellularLocation>
        <location evidence="1">Membrane</location>
    </subcellularLocation>
</comment>
<dbReference type="NCBIfam" id="NF033779">
    <property type="entry name" value="Tim44_TimA_adap"/>
    <property type="match status" value="1"/>
</dbReference>
<evidence type="ECO:0000256" key="2">
    <source>
        <dbReference type="ARBA" id="ARBA00009597"/>
    </source>
</evidence>
<gene>
    <name evidence="6" type="ORF">Bandiella_00854</name>
</gene>
<dbReference type="PANTHER" id="PTHR10721">
    <property type="entry name" value="MITOCHONDRIAL IMPORT INNER MEMBRANE TRANSLOCASE SUBUNIT TIM44"/>
    <property type="match status" value="1"/>
</dbReference>
<dbReference type="Gene3D" id="3.10.450.240">
    <property type="match status" value="1"/>
</dbReference>
<keyword evidence="3" id="KW-0809">Transit peptide</keyword>
<evidence type="ECO:0000256" key="1">
    <source>
        <dbReference type="ARBA" id="ARBA00004370"/>
    </source>
</evidence>
<proteinExistence type="inferred from homology"/>
<evidence type="ECO:0000313" key="6">
    <source>
        <dbReference type="EMBL" id="WPX96730.1"/>
    </source>
</evidence>